<sequence length="96" mass="10925">MIVTRCFTACTYRIPLSTRILFPNRHNLSRRVTVRKFQQTTSSHQMCPYVSEPEPGVYLRMMHSRPAFCNTETRSGLATDLSHFSGRPDCPVSSAS</sequence>
<dbReference type="AlphaFoldDB" id="A0AAV4HL65"/>
<dbReference type="EMBL" id="BMAT01002096">
    <property type="protein sequence ID" value="GFR98947.1"/>
    <property type="molecule type" value="Genomic_DNA"/>
</dbReference>
<name>A0AAV4HL65_9GAST</name>
<dbReference type="Proteomes" id="UP000762676">
    <property type="component" value="Unassembled WGS sequence"/>
</dbReference>
<gene>
    <name evidence="1" type="ORF">ElyMa_001032300</name>
</gene>
<comment type="caution">
    <text evidence="1">The sequence shown here is derived from an EMBL/GenBank/DDBJ whole genome shotgun (WGS) entry which is preliminary data.</text>
</comment>
<keyword evidence="2" id="KW-1185">Reference proteome</keyword>
<organism evidence="1 2">
    <name type="scientific">Elysia marginata</name>
    <dbReference type="NCBI Taxonomy" id="1093978"/>
    <lineage>
        <taxon>Eukaryota</taxon>
        <taxon>Metazoa</taxon>
        <taxon>Spiralia</taxon>
        <taxon>Lophotrochozoa</taxon>
        <taxon>Mollusca</taxon>
        <taxon>Gastropoda</taxon>
        <taxon>Heterobranchia</taxon>
        <taxon>Euthyneura</taxon>
        <taxon>Panpulmonata</taxon>
        <taxon>Sacoglossa</taxon>
        <taxon>Placobranchoidea</taxon>
        <taxon>Plakobranchidae</taxon>
        <taxon>Elysia</taxon>
    </lineage>
</organism>
<reference evidence="1 2" key="1">
    <citation type="journal article" date="2021" name="Elife">
        <title>Chloroplast acquisition without the gene transfer in kleptoplastic sea slugs, Plakobranchus ocellatus.</title>
        <authorList>
            <person name="Maeda T."/>
            <person name="Takahashi S."/>
            <person name="Yoshida T."/>
            <person name="Shimamura S."/>
            <person name="Takaki Y."/>
            <person name="Nagai Y."/>
            <person name="Toyoda A."/>
            <person name="Suzuki Y."/>
            <person name="Arimoto A."/>
            <person name="Ishii H."/>
            <person name="Satoh N."/>
            <person name="Nishiyama T."/>
            <person name="Hasebe M."/>
            <person name="Maruyama T."/>
            <person name="Minagawa J."/>
            <person name="Obokata J."/>
            <person name="Shigenobu S."/>
        </authorList>
    </citation>
    <scope>NUCLEOTIDE SEQUENCE [LARGE SCALE GENOMIC DNA]</scope>
</reference>
<evidence type="ECO:0000313" key="2">
    <source>
        <dbReference type="Proteomes" id="UP000762676"/>
    </source>
</evidence>
<protein>
    <submittedName>
        <fullName evidence="1">Uncharacterized protein</fullName>
    </submittedName>
</protein>
<evidence type="ECO:0000313" key="1">
    <source>
        <dbReference type="EMBL" id="GFR98947.1"/>
    </source>
</evidence>
<accession>A0AAV4HL65</accession>
<proteinExistence type="predicted"/>